<keyword evidence="2" id="KW-0677">Repeat</keyword>
<dbReference type="GO" id="GO:0008270">
    <property type="term" value="F:zinc ion binding"/>
    <property type="evidence" value="ECO:0007669"/>
    <property type="project" value="UniProtKB-KW"/>
</dbReference>
<dbReference type="InterPro" id="IPR001305">
    <property type="entry name" value="HSP_DnaJ_Cys-rich_dom"/>
</dbReference>
<dbReference type="AlphaFoldDB" id="A0A914XVL8"/>
<keyword evidence="1 5" id="KW-0479">Metal-binding</keyword>
<keyword evidence="3 5" id="KW-0863">Zinc-finger</keyword>
<evidence type="ECO:0000256" key="4">
    <source>
        <dbReference type="ARBA" id="ARBA00022833"/>
    </source>
</evidence>
<dbReference type="PROSITE" id="PS51188">
    <property type="entry name" value="ZF_CR"/>
    <property type="match status" value="1"/>
</dbReference>
<dbReference type="GO" id="GO:0042026">
    <property type="term" value="P:protein refolding"/>
    <property type="evidence" value="ECO:0007669"/>
    <property type="project" value="TreeGrafter"/>
</dbReference>
<evidence type="ECO:0000313" key="7">
    <source>
        <dbReference type="Proteomes" id="UP000887577"/>
    </source>
</evidence>
<dbReference type="GO" id="GO:0051082">
    <property type="term" value="F:unfolded protein binding"/>
    <property type="evidence" value="ECO:0007669"/>
    <property type="project" value="InterPro"/>
</dbReference>
<sequence length="106" mass="11409">MQQTCPTCHGSGKEIPDPCVVCHGEGKVKKTKTLQVKIPAGIDDGMRIRSSGNGEPGVNGGPAGDLYVEIRIKPHGIFQRDGEDLHCELTIPFTTAALAERWKCLP</sequence>
<dbReference type="Gene3D" id="2.60.260.20">
    <property type="entry name" value="Urease metallochaperone UreE, N-terminal domain"/>
    <property type="match status" value="1"/>
</dbReference>
<dbReference type="PANTHER" id="PTHR43096">
    <property type="entry name" value="DNAJ HOMOLOG 1, MITOCHONDRIAL-RELATED"/>
    <property type="match status" value="1"/>
</dbReference>
<dbReference type="CDD" id="cd10747">
    <property type="entry name" value="DnaJ_C"/>
    <property type="match status" value="1"/>
</dbReference>
<feature type="zinc finger region" description="CR-type" evidence="5">
    <location>
        <begin position="1"/>
        <end position="31"/>
    </location>
</feature>
<name>A0A914XVL8_9BILA</name>
<dbReference type="CDD" id="cd10719">
    <property type="entry name" value="DnaJ_zf"/>
    <property type="match status" value="1"/>
</dbReference>
<accession>A0A914XVL8</accession>
<evidence type="ECO:0000256" key="5">
    <source>
        <dbReference type="PROSITE-ProRule" id="PRU00546"/>
    </source>
</evidence>
<dbReference type="InterPro" id="IPR002939">
    <property type="entry name" value="DnaJ_C"/>
</dbReference>
<dbReference type="InterPro" id="IPR036410">
    <property type="entry name" value="HSP_DnaJ_Cys-rich_dom_sf"/>
</dbReference>
<dbReference type="Proteomes" id="UP000887577">
    <property type="component" value="Unplaced"/>
</dbReference>
<feature type="domain" description="CR-type" evidence="6">
    <location>
        <begin position="1"/>
        <end position="31"/>
    </location>
</feature>
<organism evidence="7 8">
    <name type="scientific">Panagrolaimus superbus</name>
    <dbReference type="NCBI Taxonomy" id="310955"/>
    <lineage>
        <taxon>Eukaryota</taxon>
        <taxon>Metazoa</taxon>
        <taxon>Ecdysozoa</taxon>
        <taxon>Nematoda</taxon>
        <taxon>Chromadorea</taxon>
        <taxon>Rhabditida</taxon>
        <taxon>Tylenchina</taxon>
        <taxon>Panagrolaimomorpha</taxon>
        <taxon>Panagrolaimoidea</taxon>
        <taxon>Panagrolaimidae</taxon>
        <taxon>Panagrolaimus</taxon>
    </lineage>
</organism>
<proteinExistence type="predicted"/>
<reference evidence="8" key="1">
    <citation type="submission" date="2022-11" db="UniProtKB">
        <authorList>
            <consortium name="WormBaseParasite"/>
        </authorList>
    </citation>
    <scope>IDENTIFICATION</scope>
</reference>
<evidence type="ECO:0000259" key="6">
    <source>
        <dbReference type="PROSITE" id="PS51188"/>
    </source>
</evidence>
<evidence type="ECO:0000256" key="1">
    <source>
        <dbReference type="ARBA" id="ARBA00022723"/>
    </source>
</evidence>
<keyword evidence="7" id="KW-1185">Reference proteome</keyword>
<evidence type="ECO:0000256" key="2">
    <source>
        <dbReference type="ARBA" id="ARBA00022737"/>
    </source>
</evidence>
<dbReference type="PANTHER" id="PTHR43096:SF48">
    <property type="entry name" value="CHAPERONE PROTEIN DNAJ"/>
    <property type="match status" value="1"/>
</dbReference>
<dbReference type="WBParaSite" id="PSU_v2.g11983.t1">
    <property type="protein sequence ID" value="PSU_v2.g11983.t1"/>
    <property type="gene ID" value="PSU_v2.g11983"/>
</dbReference>
<dbReference type="GO" id="GO:0005737">
    <property type="term" value="C:cytoplasm"/>
    <property type="evidence" value="ECO:0007669"/>
    <property type="project" value="TreeGrafter"/>
</dbReference>
<keyword evidence="4 5" id="KW-0862">Zinc</keyword>
<dbReference type="InterPro" id="IPR008971">
    <property type="entry name" value="HSP40/DnaJ_pept-bd"/>
</dbReference>
<dbReference type="Pfam" id="PF01556">
    <property type="entry name" value="DnaJ_C"/>
    <property type="match status" value="1"/>
</dbReference>
<dbReference type="GO" id="GO:0031072">
    <property type="term" value="F:heat shock protein binding"/>
    <property type="evidence" value="ECO:0007669"/>
    <property type="project" value="InterPro"/>
</dbReference>
<dbReference type="FunFam" id="2.60.260.20:FF:000009">
    <property type="entry name" value="Putative Mitochondrial DnaJ chaperone"/>
    <property type="match status" value="1"/>
</dbReference>
<evidence type="ECO:0000313" key="8">
    <source>
        <dbReference type="WBParaSite" id="PSU_v2.g11983.t1"/>
    </source>
</evidence>
<dbReference type="SUPFAM" id="SSF49493">
    <property type="entry name" value="HSP40/DnaJ peptide-binding domain"/>
    <property type="match status" value="1"/>
</dbReference>
<protein>
    <submittedName>
        <fullName evidence="8">CR-type domain-containing protein</fullName>
    </submittedName>
</protein>
<evidence type="ECO:0000256" key="3">
    <source>
        <dbReference type="ARBA" id="ARBA00022771"/>
    </source>
</evidence>
<dbReference type="SUPFAM" id="SSF57938">
    <property type="entry name" value="DnaJ/Hsp40 cysteine-rich domain"/>
    <property type="match status" value="1"/>
</dbReference>